<gene>
    <name evidence="1" type="ORF">ABVK50_32960</name>
</gene>
<proteinExistence type="predicted"/>
<evidence type="ECO:0000313" key="1">
    <source>
        <dbReference type="EMBL" id="XCG52288.1"/>
    </source>
</evidence>
<geneLocation type="plasmid" evidence="1">
    <name>pMk2240A</name>
</geneLocation>
<organism evidence="1">
    <name type="scientific">Mesorhizobium sp. WSM2240</name>
    <dbReference type="NCBI Taxonomy" id="3228851"/>
    <lineage>
        <taxon>Bacteria</taxon>
        <taxon>Pseudomonadati</taxon>
        <taxon>Pseudomonadota</taxon>
        <taxon>Alphaproteobacteria</taxon>
        <taxon>Hyphomicrobiales</taxon>
        <taxon>Phyllobacteriaceae</taxon>
        <taxon>Mesorhizobium</taxon>
    </lineage>
</organism>
<dbReference type="EMBL" id="CP159256">
    <property type="protein sequence ID" value="XCG52288.1"/>
    <property type="molecule type" value="Genomic_DNA"/>
</dbReference>
<keyword evidence="1" id="KW-0614">Plasmid</keyword>
<accession>A0AAU8D136</accession>
<reference evidence="1" key="1">
    <citation type="submission" date="2024-06" db="EMBL/GenBank/DDBJ databases">
        <title>Mesorhizobium karijinii sp. nov., a symbiont of the iconic Swainsona formosa from arid Australia.</title>
        <authorList>
            <person name="Hill Y.J."/>
            <person name="Watkin E.L.J."/>
            <person name="O'Hara G.W."/>
            <person name="Terpolilli J."/>
            <person name="Tye M.L."/>
            <person name="Kohlmeier M.G."/>
        </authorList>
    </citation>
    <scope>NUCLEOTIDE SEQUENCE</scope>
    <source>
        <strain evidence="1">WSM2240</strain>
        <plasmid evidence="1">pMk2240A</plasmid>
    </source>
</reference>
<sequence>MKTVIFKAELQKRLKVAEAQGAASIDINSGEMHRTVGGYPSTRHHMPVCCSVMYAEMRASDRTISQPPKGKGASLTIRYTLPR</sequence>
<protein>
    <recommendedName>
        <fullName evidence="2">HNH endonuclease</fullName>
    </recommendedName>
</protein>
<evidence type="ECO:0008006" key="2">
    <source>
        <dbReference type="Google" id="ProtNLM"/>
    </source>
</evidence>
<dbReference type="RefSeq" id="WP_353646495.1">
    <property type="nucleotide sequence ID" value="NZ_CP159256.1"/>
</dbReference>
<dbReference type="AlphaFoldDB" id="A0AAU8D136"/>
<name>A0AAU8D136_9HYPH</name>